<accession>A0A6N0I0F3</accession>
<dbReference type="Pfam" id="PF02412">
    <property type="entry name" value="TSP_3"/>
    <property type="match status" value="3"/>
</dbReference>
<evidence type="ECO:0000313" key="2">
    <source>
        <dbReference type="EMBL" id="QKQ28084.1"/>
    </source>
</evidence>
<evidence type="ECO:0000256" key="1">
    <source>
        <dbReference type="ARBA" id="ARBA00022729"/>
    </source>
</evidence>
<proteinExistence type="predicted"/>
<dbReference type="Proteomes" id="UP000509658">
    <property type="component" value="Chromosome"/>
</dbReference>
<dbReference type="AlphaFoldDB" id="A0A6N0I0F3"/>
<dbReference type="GO" id="GO:0007155">
    <property type="term" value="P:cell adhesion"/>
    <property type="evidence" value="ECO:0007669"/>
    <property type="project" value="InterPro"/>
</dbReference>
<dbReference type="SUPFAM" id="SSF103647">
    <property type="entry name" value="TSP type-3 repeat"/>
    <property type="match status" value="1"/>
</dbReference>
<dbReference type="InterPro" id="IPR003367">
    <property type="entry name" value="Thrombospondin_3-like_rpt"/>
</dbReference>
<dbReference type="EMBL" id="CP054491">
    <property type="protein sequence ID" value="QKQ28084.1"/>
    <property type="molecule type" value="Genomic_DNA"/>
</dbReference>
<dbReference type="GO" id="GO:0005509">
    <property type="term" value="F:calcium ion binding"/>
    <property type="evidence" value="ECO:0007669"/>
    <property type="project" value="InterPro"/>
</dbReference>
<name>A0A6N0I0F3_9GAMM</name>
<reference evidence="2 3" key="1">
    <citation type="submission" date="2020-05" db="EMBL/GenBank/DDBJ databases">
        <title>Horizontal transmission and recombination maintain forever young bacterial symbiont genomes.</title>
        <authorList>
            <person name="Russell S.L."/>
            <person name="Pepper-Tunick E."/>
            <person name="Svedberg J."/>
            <person name="Byrne A."/>
            <person name="Ruelas Castillo J."/>
            <person name="Vollmers C."/>
            <person name="Beinart R.A."/>
            <person name="Corbett-Detig R."/>
        </authorList>
    </citation>
    <scope>NUCLEOTIDE SEQUENCE [LARGE SCALE GENOMIC DNA]</scope>
    <source>
        <strain evidence="2">Santa_Monica_outfall</strain>
    </source>
</reference>
<keyword evidence="3" id="KW-1185">Reference proteome</keyword>
<keyword evidence="1" id="KW-0732">Signal</keyword>
<sequence>MPCGAVLDSDGDGVLDDKDRCPDTPKGVAVDAVGCPLDSDGDGVVDMHDQCPDTPKGAAVDTKGCQLDSDGDGVVDMKDQCPNTRRVHQLMQSVAPSIAMVTVSMTTWTSAPAHRRVPRLIATAACSRSCSTTCCSRPTRPS</sequence>
<evidence type="ECO:0000313" key="3">
    <source>
        <dbReference type="Proteomes" id="UP000509658"/>
    </source>
</evidence>
<dbReference type="KEGG" id="rev:HUE57_18675"/>
<organism evidence="2 3">
    <name type="scientific">Candidatus Reidiella endopervernicosa</name>
    <dbReference type="NCBI Taxonomy" id="2738883"/>
    <lineage>
        <taxon>Bacteria</taxon>
        <taxon>Pseudomonadati</taxon>
        <taxon>Pseudomonadota</taxon>
        <taxon>Gammaproteobacteria</taxon>
        <taxon>Candidatus Reidiella</taxon>
    </lineage>
</organism>
<gene>
    <name evidence="2" type="ORF">HUE57_18675</name>
</gene>
<protein>
    <submittedName>
        <fullName evidence="2">Thrombospondin type 3 repeat-containing protein</fullName>
    </submittedName>
</protein>
<dbReference type="InterPro" id="IPR028974">
    <property type="entry name" value="TSP_type-3_rpt"/>
</dbReference>
<dbReference type="Gene3D" id="4.10.1080.10">
    <property type="entry name" value="TSP type-3 repeat"/>
    <property type="match status" value="1"/>
</dbReference>